<feature type="signal peptide" evidence="1">
    <location>
        <begin position="1"/>
        <end position="18"/>
    </location>
</feature>
<gene>
    <name evidence="2" type="ORF">SEMRO_98_G050280.1</name>
</gene>
<feature type="chain" id="PRO_5040271343" evidence="1">
    <location>
        <begin position="19"/>
        <end position="351"/>
    </location>
</feature>
<evidence type="ECO:0000256" key="1">
    <source>
        <dbReference type="SAM" id="SignalP"/>
    </source>
</evidence>
<protein>
    <submittedName>
        <fullName evidence="2">Uncharacterized protein</fullName>
    </submittedName>
</protein>
<accession>A0A9N8DJT1</accession>
<organism evidence="2 3">
    <name type="scientific">Seminavis robusta</name>
    <dbReference type="NCBI Taxonomy" id="568900"/>
    <lineage>
        <taxon>Eukaryota</taxon>
        <taxon>Sar</taxon>
        <taxon>Stramenopiles</taxon>
        <taxon>Ochrophyta</taxon>
        <taxon>Bacillariophyta</taxon>
        <taxon>Bacillariophyceae</taxon>
        <taxon>Bacillariophycidae</taxon>
        <taxon>Naviculales</taxon>
        <taxon>Naviculaceae</taxon>
        <taxon>Seminavis</taxon>
    </lineage>
</organism>
<comment type="caution">
    <text evidence="2">The sequence shown here is derived from an EMBL/GenBank/DDBJ whole genome shotgun (WGS) entry which is preliminary data.</text>
</comment>
<reference evidence="2" key="1">
    <citation type="submission" date="2020-06" db="EMBL/GenBank/DDBJ databases">
        <authorList>
            <consortium name="Plant Systems Biology data submission"/>
        </authorList>
    </citation>
    <scope>NUCLEOTIDE SEQUENCE</scope>
    <source>
        <strain evidence="2">D6</strain>
    </source>
</reference>
<sequence>MLLFWFALFVSFSALVEALPWPKSPEETESLILETVNSFDRHHEQRRLQLEELFGNDTQAAQEVAFMRKCGGRQERSDNVCGEMQCRRISRILGNRCLPINCLREAYQQFETSFDLQGYSEWVLNQTKAENNWKPQYTRERLRGSVPDIMSYLRASNDGFFVQDFDAFDNMTHDQPGAPHDALEDIFQRCTAPSTPSSDDHNRLLQSDDSQQFFMGFKGGAALLVGGTYTQYGTDCGSSRWFEANRFCLGGVGALINLGFLFGQAYYLTSKNNKVAMDGLQFMASVDLGLFVSFGYSVGIGANGVAFQEIVGANGLGANAGGSLCYSAVSSSFEDYTPTPTVAPGGYPSPP</sequence>
<evidence type="ECO:0000313" key="3">
    <source>
        <dbReference type="Proteomes" id="UP001153069"/>
    </source>
</evidence>
<keyword evidence="1" id="KW-0732">Signal</keyword>
<proteinExistence type="predicted"/>
<dbReference type="EMBL" id="CAICTM010000097">
    <property type="protein sequence ID" value="CAB9501019.1"/>
    <property type="molecule type" value="Genomic_DNA"/>
</dbReference>
<dbReference type="AlphaFoldDB" id="A0A9N8DJT1"/>
<name>A0A9N8DJT1_9STRA</name>
<evidence type="ECO:0000313" key="2">
    <source>
        <dbReference type="EMBL" id="CAB9501019.1"/>
    </source>
</evidence>
<dbReference type="Proteomes" id="UP001153069">
    <property type="component" value="Unassembled WGS sequence"/>
</dbReference>
<keyword evidence="3" id="KW-1185">Reference proteome</keyword>